<dbReference type="GO" id="GO:0005634">
    <property type="term" value="C:nucleus"/>
    <property type="evidence" value="ECO:0007669"/>
    <property type="project" value="UniProtKB-SubCell"/>
</dbReference>
<dbReference type="AlphaFoldDB" id="A0A653BVK8"/>
<keyword evidence="3 5" id="KW-0378">Hydrolase</keyword>
<protein>
    <recommendedName>
        <fullName evidence="5">Fanconi-associated nuclease</fullName>
        <ecNumber evidence="5">3.1.4.1</ecNumber>
    </recommendedName>
</protein>
<keyword evidence="5" id="KW-0234">DNA repair</keyword>
<dbReference type="InterPro" id="IPR014883">
    <property type="entry name" value="VRR_NUC"/>
</dbReference>
<dbReference type="GO" id="GO:0008409">
    <property type="term" value="F:5'-3' exonuclease activity"/>
    <property type="evidence" value="ECO:0007669"/>
    <property type="project" value="TreeGrafter"/>
</dbReference>
<keyword evidence="5" id="KW-0464">Manganese</keyword>
<feature type="region of interest" description="Disordered" evidence="6">
    <location>
        <begin position="312"/>
        <end position="353"/>
    </location>
</feature>
<feature type="compositionally biased region" description="Basic residues" evidence="6">
    <location>
        <begin position="604"/>
        <end position="614"/>
    </location>
</feature>
<evidence type="ECO:0000256" key="4">
    <source>
        <dbReference type="ARBA" id="ARBA00022842"/>
    </source>
</evidence>
<evidence type="ECO:0000313" key="8">
    <source>
        <dbReference type="EMBL" id="VEN39500.1"/>
    </source>
</evidence>
<feature type="compositionally biased region" description="Polar residues" evidence="6">
    <location>
        <begin position="473"/>
        <end position="488"/>
    </location>
</feature>
<keyword evidence="1 5" id="KW-0540">Nuclease</keyword>
<keyword evidence="5" id="KW-0227">DNA damage</keyword>
<dbReference type="EMBL" id="CAACVG010005655">
    <property type="protein sequence ID" value="VEN39500.1"/>
    <property type="molecule type" value="Genomic_DNA"/>
</dbReference>
<evidence type="ECO:0000259" key="7">
    <source>
        <dbReference type="Pfam" id="PF08774"/>
    </source>
</evidence>
<name>A0A653BVK8_CALMS</name>
<evidence type="ECO:0000256" key="3">
    <source>
        <dbReference type="ARBA" id="ARBA00022801"/>
    </source>
</evidence>
<feature type="region of interest" description="Disordered" evidence="6">
    <location>
        <begin position="250"/>
        <end position="290"/>
    </location>
</feature>
<dbReference type="GO" id="GO:0070336">
    <property type="term" value="F:flap-structured DNA binding"/>
    <property type="evidence" value="ECO:0007669"/>
    <property type="project" value="TreeGrafter"/>
</dbReference>
<dbReference type="EC" id="3.1.4.1" evidence="5"/>
<dbReference type="Pfam" id="PF08774">
    <property type="entry name" value="VRR_NUC"/>
    <property type="match status" value="1"/>
</dbReference>
<dbReference type="GO" id="GO:0004528">
    <property type="term" value="F:phosphodiesterase I activity"/>
    <property type="evidence" value="ECO:0007669"/>
    <property type="project" value="UniProtKB-EC"/>
</dbReference>
<feature type="domain" description="VRR-NUC" evidence="7">
    <location>
        <begin position="1121"/>
        <end position="1163"/>
    </location>
</feature>
<dbReference type="PANTHER" id="PTHR15749:SF4">
    <property type="entry name" value="FANCONI-ASSOCIATED NUCLEASE 1"/>
    <property type="match status" value="1"/>
</dbReference>
<feature type="compositionally biased region" description="Polar residues" evidence="6">
    <location>
        <begin position="528"/>
        <end position="603"/>
    </location>
</feature>
<feature type="region of interest" description="Disordered" evidence="6">
    <location>
        <begin position="525"/>
        <end position="634"/>
    </location>
</feature>
<dbReference type="GO" id="GO:0046872">
    <property type="term" value="F:metal ion binding"/>
    <property type="evidence" value="ECO:0007669"/>
    <property type="project" value="UniProtKB-KW"/>
</dbReference>
<keyword evidence="4 5" id="KW-0460">Magnesium</keyword>
<dbReference type="OrthoDB" id="76364at2759"/>
<evidence type="ECO:0000256" key="6">
    <source>
        <dbReference type="SAM" id="MobiDB-lite"/>
    </source>
</evidence>
<evidence type="ECO:0000313" key="9">
    <source>
        <dbReference type="Proteomes" id="UP000410492"/>
    </source>
</evidence>
<evidence type="ECO:0000256" key="1">
    <source>
        <dbReference type="ARBA" id="ARBA00022722"/>
    </source>
</evidence>
<comment type="subcellular location">
    <subcellularLocation>
        <location evidence="5">Nucleus</location>
    </subcellularLocation>
</comment>
<gene>
    <name evidence="8" type="ORF">CALMAC_LOCUS4016</name>
</gene>
<comment type="similarity">
    <text evidence="5">Belongs to the FAN1 family.</text>
</comment>
<keyword evidence="2 5" id="KW-0479">Metal-binding</keyword>
<dbReference type="GO" id="GO:0017108">
    <property type="term" value="F:5'-flap endonuclease activity"/>
    <property type="evidence" value="ECO:0007669"/>
    <property type="project" value="TreeGrafter"/>
</dbReference>
<feature type="compositionally biased region" description="Polar residues" evidence="6">
    <location>
        <begin position="314"/>
        <end position="337"/>
    </location>
</feature>
<dbReference type="Proteomes" id="UP000410492">
    <property type="component" value="Unassembled WGS sequence"/>
</dbReference>
<reference evidence="8 9" key="1">
    <citation type="submission" date="2019-01" db="EMBL/GenBank/DDBJ databases">
        <authorList>
            <person name="Sayadi A."/>
        </authorList>
    </citation>
    <scope>NUCLEOTIDE SEQUENCE [LARGE SCALE GENOMIC DNA]</scope>
</reference>
<organism evidence="8 9">
    <name type="scientific">Callosobruchus maculatus</name>
    <name type="common">Southern cowpea weevil</name>
    <name type="synonym">Pulse bruchid</name>
    <dbReference type="NCBI Taxonomy" id="64391"/>
    <lineage>
        <taxon>Eukaryota</taxon>
        <taxon>Metazoa</taxon>
        <taxon>Ecdysozoa</taxon>
        <taxon>Arthropoda</taxon>
        <taxon>Hexapoda</taxon>
        <taxon>Insecta</taxon>
        <taxon>Pterygota</taxon>
        <taxon>Neoptera</taxon>
        <taxon>Endopterygota</taxon>
        <taxon>Coleoptera</taxon>
        <taxon>Polyphaga</taxon>
        <taxon>Cucujiformia</taxon>
        <taxon>Chrysomeloidea</taxon>
        <taxon>Chrysomelidae</taxon>
        <taxon>Bruchinae</taxon>
        <taxon>Bruchini</taxon>
        <taxon>Callosobruchus</taxon>
    </lineage>
</organism>
<comment type="function">
    <text evidence="5">Nuclease required for the repair of DNA interstrand cross-links (ICL). Acts as a 5'-3' exonuclease that anchors at a cut end of DNA and cleaves DNA successively at every third nucleotide, allowing to excise an ICL from one strand through flanking incisions.</text>
</comment>
<dbReference type="GO" id="GO:0036297">
    <property type="term" value="P:interstrand cross-link repair"/>
    <property type="evidence" value="ECO:0007669"/>
    <property type="project" value="InterPro"/>
</dbReference>
<proteinExistence type="inferred from homology"/>
<accession>A0A653BVK8</accession>
<comment type="cofactor">
    <cofactor evidence="5">
        <name>Mg(2+)</name>
        <dbReference type="ChEBI" id="CHEBI:18420"/>
    </cofactor>
    <cofactor evidence="5">
        <name>Mn(2+)</name>
        <dbReference type="ChEBI" id="CHEBI:29035"/>
    </cofactor>
</comment>
<sequence>MGRKQKPKVNVDRFSQTSIEESIQNLKILSRKKIESKLMPDVIICDDEDMEFVKKKTHHELGIHKFVLLPFSIDSEEESDSTLSEKNLEVSSRGTPIKPQKLIGVNRPVASSTPLVSTNLDASSNLQQSPIRNDADDTTIKNTSSAYEKSTIRVLEDITLHPVKTNNTATEISRISMPTVPIRNDQNILTANILPPQSCFENASDIEKQKNDPKEKVAAENKKASQASQLQQLNCAGNEAVCSNVPVDPAKVKKKRATKKKQNDADNNGGSPKKITKTEQTPGTSSFQNGSLNVAHLASCVYDYDKRITVAEPKNNNSSGSHQCSANGNKEYSNCSSSKKRKTNDKDKPTISQGEVESLSMLETDVNKFREKLTSVGKDLDELQAVVNQNTSTLCKTALSEKTKAFETTGNGTSTNMRIASRIAANDVHSGVSNKLMVIQRPTSGSGSSDVKEKQLTKSSTTGLTELSCGKDFSQQTNPGSSSTKTNTVPAAIQSVCTSVSSQSSLEKSPYKRILFQDEERNRIISKNCGSSSANISTPPMPTTPSKHTTASSNPNEKTPTKSCAATVSNFEKSQSKTTIANTSSSEKTPTKRNPTVSSFQKTPTKRRLFRGSPRKAGMSPKSPKKQSKSTNSKHLELIREQVFNVLKKSRHAKDIIKNELDIMEEFFKLDVRYQYTCLKLFTYQWKWYNVHKFCKTIDLDMDDNEVATMYEHLRDKGYVETDFEKSEDVPHLLQILDCADLRSICNTFKLNNRVTKKEEMIKLLLKYCNTQCTLTSGKSSRHLLLERIKDMMGASIKVKDQPRLAFYRLYTMATFSNAAFEDIQDFFKHMIYTGLRFPEYDVAEALVFWNRNEFLDYVDGVEERNVLNKYFASKRHPDVLAHCRNIFEKLKKLPNRDEDSERYIETPHLKRFTAKSMYVSCLSKGCEFLRAKFPEEVRMWLEYLIETFTTSHRLGKWYCTLCLIYMSKEKNYKKATNLILQAFTQHESCLNETQKFLLSERAEMLKCSKKYKIDQLDHDRLAKFVPVPKYTFTEVKIDAKTIRGNESGRKRHYVVQDEDGSSTYLSVENIALRYYIDECGYTDGAHYEGAIVKSLFNLLFWDIIYNPKRHNHIPDPNMLSVLISCIGRNVLADILKRLVKDIRQYGSGLPDLMVWNAKEQKLYFTISIIFFKIKSKAMLYAVESFYVTTSSTISMQNYKSKKSNNSPIYCQNADKILENLSSLYDSCKAICLTFFYIFCDLVSQMHASDPQMHLQSFCPQQFIHFPY</sequence>
<keyword evidence="9" id="KW-1185">Reference proteome</keyword>
<dbReference type="InterPro" id="IPR033315">
    <property type="entry name" value="Fan1-like"/>
</dbReference>
<evidence type="ECO:0000256" key="5">
    <source>
        <dbReference type="RuleBase" id="RU365033"/>
    </source>
</evidence>
<evidence type="ECO:0000256" key="2">
    <source>
        <dbReference type="ARBA" id="ARBA00022723"/>
    </source>
</evidence>
<feature type="compositionally biased region" description="Polar residues" evidence="6">
    <location>
        <begin position="278"/>
        <end position="290"/>
    </location>
</feature>
<comment type="catalytic activity">
    <reaction evidence="5">
        <text>Hydrolytically removes 5'-nucleotides successively from the 3'-hydroxy termini of 3'-hydroxy-terminated oligonucleotides.</text>
        <dbReference type="EC" id="3.1.4.1"/>
    </reaction>
</comment>
<keyword evidence="5" id="KW-0539">Nucleus</keyword>
<dbReference type="PANTHER" id="PTHR15749">
    <property type="entry name" value="FANCONI-ASSOCIATED NUCLEASE 1"/>
    <property type="match status" value="1"/>
</dbReference>
<feature type="region of interest" description="Disordered" evidence="6">
    <location>
        <begin position="440"/>
        <end position="488"/>
    </location>
</feature>